<gene>
    <name evidence="1" type="ORF">FNU76_19170</name>
</gene>
<protein>
    <submittedName>
        <fullName evidence="1">Uncharacterized protein</fullName>
    </submittedName>
</protein>
<dbReference type="AlphaFoldDB" id="A0A516SJH3"/>
<evidence type="ECO:0000313" key="1">
    <source>
        <dbReference type="EMBL" id="QDQ28300.1"/>
    </source>
</evidence>
<dbReference type="Proteomes" id="UP000317550">
    <property type="component" value="Chromosome"/>
</dbReference>
<sequence>MSFIGYRGYDISPNAIQAIKGERAGLWQGSFRIFKGGERIQMAAIPDWFSDSIKADLNAVDIAKVLIDQLEEEAAATKNDRSD</sequence>
<evidence type="ECO:0000313" key="2">
    <source>
        <dbReference type="Proteomes" id="UP000317550"/>
    </source>
</evidence>
<keyword evidence="2" id="KW-1185">Reference proteome</keyword>
<dbReference type="KEGG" id="cari:FNU76_19170"/>
<name>A0A516SJH3_9NEIS</name>
<proteinExistence type="predicted"/>
<reference evidence="2" key="1">
    <citation type="submission" date="2019-07" db="EMBL/GenBank/DDBJ databases">
        <title>Chitinimonas sp. nov., isolated from Ny-Alesund, arctica soil.</title>
        <authorList>
            <person name="Xu Q."/>
            <person name="Peng F."/>
        </authorList>
    </citation>
    <scope>NUCLEOTIDE SEQUENCE [LARGE SCALE GENOMIC DNA]</scope>
    <source>
        <strain evidence="2">R3-44</strain>
    </source>
</reference>
<organism evidence="1 2">
    <name type="scientific">Chitinimonas arctica</name>
    <dbReference type="NCBI Taxonomy" id="2594795"/>
    <lineage>
        <taxon>Bacteria</taxon>
        <taxon>Pseudomonadati</taxon>
        <taxon>Pseudomonadota</taxon>
        <taxon>Betaproteobacteria</taxon>
        <taxon>Neisseriales</taxon>
        <taxon>Chitinibacteraceae</taxon>
        <taxon>Chitinimonas</taxon>
    </lineage>
</organism>
<dbReference type="EMBL" id="CP041730">
    <property type="protein sequence ID" value="QDQ28300.1"/>
    <property type="molecule type" value="Genomic_DNA"/>
</dbReference>
<accession>A0A516SJH3</accession>
<dbReference type="RefSeq" id="WP_144279683.1">
    <property type="nucleotide sequence ID" value="NZ_CP041730.1"/>
</dbReference>